<evidence type="ECO:0000313" key="4">
    <source>
        <dbReference type="EMBL" id="MDF2261655.1"/>
    </source>
</evidence>
<dbReference type="InterPro" id="IPR016035">
    <property type="entry name" value="Acyl_Trfase/lysoPLipase"/>
</dbReference>
<dbReference type="PANTHER" id="PTHR43775">
    <property type="entry name" value="FATTY ACID SYNTHASE"/>
    <property type="match status" value="1"/>
</dbReference>
<dbReference type="Proteomes" id="UP001220022">
    <property type="component" value="Unassembled WGS sequence"/>
</dbReference>
<proteinExistence type="predicted"/>
<keyword evidence="5" id="KW-1185">Reference proteome</keyword>
<feature type="non-terminal residue" evidence="4">
    <location>
        <position position="1"/>
    </location>
</feature>
<comment type="caution">
    <text evidence="4">The sequence shown here is derived from an EMBL/GenBank/DDBJ whole genome shotgun (WGS) entry which is preliminary data.</text>
</comment>
<dbReference type="InterPro" id="IPR016039">
    <property type="entry name" value="Thiolase-like"/>
</dbReference>
<dbReference type="PANTHER" id="PTHR43775:SF51">
    <property type="entry name" value="INACTIVE PHENOLPHTHIOCEROL SYNTHESIS POLYKETIDE SYNTHASE TYPE I PKS1-RELATED"/>
    <property type="match status" value="1"/>
</dbReference>
<protein>
    <submittedName>
        <fullName evidence="4">Ketoacyl-synthetase C-terminal extension domain-containing protein</fullName>
    </submittedName>
</protein>
<name>A0ABT5ZCT3_9ACTN</name>
<evidence type="ECO:0000313" key="5">
    <source>
        <dbReference type="Proteomes" id="UP001220022"/>
    </source>
</evidence>
<reference evidence="4 5" key="1">
    <citation type="submission" date="2023-03" db="EMBL/GenBank/DDBJ databases">
        <title>Draft genome sequence of type strain Streptomyces ferralitis JCM 14344.</title>
        <authorList>
            <person name="Klaysubun C."/>
            <person name="Duangmal K."/>
        </authorList>
    </citation>
    <scope>NUCLEOTIDE SEQUENCE [LARGE SCALE GENOMIC DNA]</scope>
    <source>
        <strain evidence="4 5">JCM 14344</strain>
    </source>
</reference>
<dbReference type="InterPro" id="IPR032821">
    <property type="entry name" value="PKS_assoc"/>
</dbReference>
<feature type="domain" description="Polyketide synthase C-terminal extension" evidence="3">
    <location>
        <begin position="2"/>
        <end position="116"/>
    </location>
</feature>
<dbReference type="Pfam" id="PF16197">
    <property type="entry name" value="KAsynt_C_assoc"/>
    <property type="match status" value="1"/>
</dbReference>
<accession>A0ABT5ZCT3</accession>
<gene>
    <name evidence="4" type="ORF">P2L57_39905</name>
</gene>
<evidence type="ECO:0000256" key="2">
    <source>
        <dbReference type="ARBA" id="ARBA00023268"/>
    </source>
</evidence>
<dbReference type="SUPFAM" id="SSF52151">
    <property type="entry name" value="FabD/lysophospholipase-like"/>
    <property type="match status" value="1"/>
</dbReference>
<dbReference type="SUPFAM" id="SSF53901">
    <property type="entry name" value="Thiolase-like"/>
    <property type="match status" value="1"/>
</dbReference>
<dbReference type="Gene3D" id="3.40.366.10">
    <property type="entry name" value="Malonyl-Coenzyme A Acyl Carrier Protein, domain 2"/>
    <property type="match status" value="1"/>
</dbReference>
<organism evidence="4 5">
    <name type="scientific">Streptantibioticus ferralitis</name>
    <dbReference type="NCBI Taxonomy" id="236510"/>
    <lineage>
        <taxon>Bacteria</taxon>
        <taxon>Bacillati</taxon>
        <taxon>Actinomycetota</taxon>
        <taxon>Actinomycetes</taxon>
        <taxon>Kitasatosporales</taxon>
        <taxon>Streptomycetaceae</taxon>
        <taxon>Streptantibioticus</taxon>
    </lineage>
</organism>
<dbReference type="EMBL" id="JARHTQ010000109">
    <property type="protein sequence ID" value="MDF2261655.1"/>
    <property type="molecule type" value="Genomic_DNA"/>
</dbReference>
<dbReference type="InterPro" id="IPR001227">
    <property type="entry name" value="Ac_transferase_dom_sf"/>
</dbReference>
<sequence length="181" mass="18616">QGQVRLLTEAVAWPQNGRPRRAGVSSFGVSGTNAHLILEAAPHSERPDGENAGGEPGDALDAATVWVVSGRSAAAVAGQAERLLERVEHDAELDAAGVAWSLLRSRSLFEHRAVIVGTDRGELLAGLAGVAAGEPVANAVEGAGGSGRRVAVLFAGQGAQWLGMGRRLYGESVVFAAAFDE</sequence>
<keyword evidence="2" id="KW-0511">Multifunctional enzyme</keyword>
<dbReference type="InterPro" id="IPR050091">
    <property type="entry name" value="PKS_NRPS_Biosynth_Enz"/>
</dbReference>
<feature type="non-terminal residue" evidence="4">
    <location>
        <position position="181"/>
    </location>
</feature>
<evidence type="ECO:0000259" key="3">
    <source>
        <dbReference type="Pfam" id="PF16197"/>
    </source>
</evidence>
<dbReference type="RefSeq" id="WP_275823510.1">
    <property type="nucleotide sequence ID" value="NZ_JARHTQ010000109.1"/>
</dbReference>
<dbReference type="Gene3D" id="3.40.47.10">
    <property type="match status" value="1"/>
</dbReference>
<evidence type="ECO:0000256" key="1">
    <source>
        <dbReference type="ARBA" id="ARBA00022679"/>
    </source>
</evidence>
<keyword evidence="1" id="KW-0808">Transferase</keyword>